<evidence type="ECO:0000313" key="5">
    <source>
        <dbReference type="Proteomes" id="UP000500791"/>
    </source>
</evidence>
<feature type="domain" description="MmgE/PrpD N-terminal" evidence="2">
    <location>
        <begin position="19"/>
        <end position="235"/>
    </location>
</feature>
<dbReference type="AlphaFoldDB" id="A0A6G7VL01"/>
<dbReference type="Gene3D" id="1.10.4100.10">
    <property type="entry name" value="2-methylcitrate dehydratase PrpD"/>
    <property type="match status" value="1"/>
</dbReference>
<evidence type="ECO:0000259" key="3">
    <source>
        <dbReference type="Pfam" id="PF19305"/>
    </source>
</evidence>
<evidence type="ECO:0000259" key="2">
    <source>
        <dbReference type="Pfam" id="PF03972"/>
    </source>
</evidence>
<dbReference type="SUPFAM" id="SSF103378">
    <property type="entry name" value="2-methylcitrate dehydratase PrpD"/>
    <property type="match status" value="1"/>
</dbReference>
<dbReference type="Gene3D" id="3.30.1330.120">
    <property type="entry name" value="2-methylcitrate dehydratase PrpD"/>
    <property type="match status" value="1"/>
</dbReference>
<dbReference type="GO" id="GO:0016829">
    <property type="term" value="F:lyase activity"/>
    <property type="evidence" value="ECO:0007669"/>
    <property type="project" value="InterPro"/>
</dbReference>
<dbReference type="InterPro" id="IPR042183">
    <property type="entry name" value="MmgE/PrpD_sf_1"/>
</dbReference>
<accession>A0A6G7VL01</accession>
<feature type="domain" description="MmgE/PrpD C-terminal" evidence="3">
    <location>
        <begin position="260"/>
        <end position="376"/>
    </location>
</feature>
<sequence length="430" mass="44875">MTLAQILADFASAPVSRNDTMAQFVRFSLLDWASVGIAGRAEPVAQASRQLALAEGIEQATLFGGGKGSARTVAMANGAISHALDYDDTHFGYVGHPSVAIIPAALAMAEREGGSGARFLDAITVGMEVVCRIGTWLGRTHYDAGFHQTGTSGAFGATAAAGRVLRLDAPAMAHALALTSTRAAGLKSQFGTMGKPLNAGFAAEVGVTSALLAAGGVTSALDAIEGVQGFGPTHAAAEDHAAFEGLGQEWLFPNVSYKFHACCHGLHAMLEALRTLNLSGPVTSVSIETHPRWLKVCNQPSPTTGLAAKFSYRLTAAMMLSGVDTAALESYTDEVCALPDLIALRDKVEVRGNDTLEDTEAQVTVVAGGQTHQARSNLMEATDIARIGDRLNAKSTSLLGDALARDLQHDLSVLEEARDLSAFTTRIATI</sequence>
<reference evidence="4 5" key="1">
    <citation type="submission" date="2020-03" db="EMBL/GenBank/DDBJ databases">
        <title>Complete genome sequence of Monaibacterium sp. ALG8 with diverse plasmids.</title>
        <authorList>
            <person name="Sun C."/>
        </authorList>
    </citation>
    <scope>NUCLEOTIDE SEQUENCE [LARGE SCALE GENOMIC DNA]</scope>
    <source>
        <strain evidence="4 5">ALG8</strain>
    </source>
</reference>
<gene>
    <name evidence="4" type="ORF">G8E03_07255</name>
</gene>
<dbReference type="PANTHER" id="PTHR16943">
    <property type="entry name" value="2-METHYLCITRATE DEHYDRATASE-RELATED"/>
    <property type="match status" value="1"/>
</dbReference>
<dbReference type="EMBL" id="CP049811">
    <property type="protein sequence ID" value="QIK40580.1"/>
    <property type="molecule type" value="Genomic_DNA"/>
</dbReference>
<dbReference type="InterPro" id="IPR042188">
    <property type="entry name" value="MmgE/PrpD_sf_2"/>
</dbReference>
<proteinExistence type="inferred from homology"/>
<dbReference type="InterPro" id="IPR036148">
    <property type="entry name" value="MmgE/PrpD_sf"/>
</dbReference>
<dbReference type="KEGG" id="mon:G8E03_07255"/>
<evidence type="ECO:0000313" key="4">
    <source>
        <dbReference type="EMBL" id="QIK40580.1"/>
    </source>
</evidence>
<dbReference type="Proteomes" id="UP000500791">
    <property type="component" value="Chromosome"/>
</dbReference>
<keyword evidence="5" id="KW-1185">Reference proteome</keyword>
<name>A0A6G7VL01_9RHOB</name>
<comment type="similarity">
    <text evidence="1">Belongs to the PrpD family.</text>
</comment>
<dbReference type="InterPro" id="IPR045336">
    <property type="entry name" value="MmgE_PrpD_N"/>
</dbReference>
<dbReference type="RefSeq" id="WP_166190205.1">
    <property type="nucleotide sequence ID" value="NZ_CP049811.1"/>
</dbReference>
<organism evidence="4 5">
    <name type="scientific">Pontivivens nitratireducens</name>
    <dbReference type="NCBI Taxonomy" id="2758038"/>
    <lineage>
        <taxon>Bacteria</taxon>
        <taxon>Pseudomonadati</taxon>
        <taxon>Pseudomonadota</taxon>
        <taxon>Alphaproteobacteria</taxon>
        <taxon>Rhodobacterales</taxon>
        <taxon>Paracoccaceae</taxon>
        <taxon>Pontivivens</taxon>
    </lineage>
</organism>
<evidence type="ECO:0000256" key="1">
    <source>
        <dbReference type="ARBA" id="ARBA00006174"/>
    </source>
</evidence>
<protein>
    <submittedName>
        <fullName evidence="4">MmgE/PrpD family protein</fullName>
    </submittedName>
</protein>
<dbReference type="PANTHER" id="PTHR16943:SF8">
    <property type="entry name" value="2-METHYLCITRATE DEHYDRATASE"/>
    <property type="match status" value="1"/>
</dbReference>
<dbReference type="InterPro" id="IPR005656">
    <property type="entry name" value="MmgE_PrpD"/>
</dbReference>
<dbReference type="Pfam" id="PF19305">
    <property type="entry name" value="MmgE_PrpD_C"/>
    <property type="match status" value="1"/>
</dbReference>
<dbReference type="Pfam" id="PF03972">
    <property type="entry name" value="MmgE_PrpD_N"/>
    <property type="match status" value="1"/>
</dbReference>
<dbReference type="InterPro" id="IPR045337">
    <property type="entry name" value="MmgE_PrpD_C"/>
</dbReference>